<dbReference type="KEGG" id="afs:AFR_33320"/>
<dbReference type="AlphaFoldDB" id="U5W7D4"/>
<dbReference type="RefSeq" id="WP_023561259.1">
    <property type="nucleotide sequence ID" value="NC_022657.1"/>
</dbReference>
<evidence type="ECO:0008006" key="3">
    <source>
        <dbReference type="Google" id="ProtNLM"/>
    </source>
</evidence>
<dbReference type="EMBL" id="CP006272">
    <property type="protein sequence ID" value="AGZ44922.1"/>
    <property type="molecule type" value="Genomic_DNA"/>
</dbReference>
<organism evidence="1 2">
    <name type="scientific">Actinoplanes friuliensis DSM 7358</name>
    <dbReference type="NCBI Taxonomy" id="1246995"/>
    <lineage>
        <taxon>Bacteria</taxon>
        <taxon>Bacillati</taxon>
        <taxon>Actinomycetota</taxon>
        <taxon>Actinomycetes</taxon>
        <taxon>Micromonosporales</taxon>
        <taxon>Micromonosporaceae</taxon>
        <taxon>Actinoplanes</taxon>
    </lineage>
</organism>
<dbReference type="Proteomes" id="UP000017746">
    <property type="component" value="Chromosome"/>
</dbReference>
<gene>
    <name evidence="1" type="ORF">AFR_33320</name>
</gene>
<reference evidence="1 2" key="1">
    <citation type="journal article" date="2014" name="J. Biotechnol.">
        <title>Complete genome sequence of the actinobacterium Actinoplanes friuliensis HAG 010964, producer of the lipopeptide antibiotic friulimycin.</title>
        <authorList>
            <person name="Ruckert C."/>
            <person name="Szczepanowski R."/>
            <person name="Albersmeier A."/>
            <person name="Goesmann A."/>
            <person name="Fischer N."/>
            <person name="Steinkamper A."/>
            <person name="Puhler A."/>
            <person name="Biener R."/>
            <person name="Schwartz D."/>
            <person name="Kalinowski J."/>
        </authorList>
    </citation>
    <scope>NUCLEOTIDE SEQUENCE [LARGE SCALE GENOMIC DNA]</scope>
    <source>
        <strain evidence="1 2">DSM 7358</strain>
    </source>
</reference>
<sequence>MTDSFAAAARFVQSEARVLEQRLFATLFLGAPASGVVAALRGFQNEDGGFGHGLEPDKRCPASLPIDVETALRTYAAAGADEPSLVRQACDFLQTVTNDDGAVSLAAPVIEDYPRAEHWSGWTYVPGPNPTAGLAGLLHRIGFDHPWRDAATAYCWQILESAPLPDEIHAVSEILVFLEHVDDRERADKHAPAVVDHLTAMDMFHLDPAAEGYGLSPLIIAPTADSRWRPLFDDVINGHLDHLERSQEPDGGWTITWDPPSAASRLEWRGHVTVEAVRTLTSYGRLAPSPDARGDLRPVR</sequence>
<dbReference type="STRING" id="1246995.AFR_33320"/>
<evidence type="ECO:0000313" key="1">
    <source>
        <dbReference type="EMBL" id="AGZ44922.1"/>
    </source>
</evidence>
<keyword evidence="2" id="KW-1185">Reference proteome</keyword>
<name>U5W7D4_9ACTN</name>
<proteinExistence type="predicted"/>
<protein>
    <recommendedName>
        <fullName evidence="3">Prenyltransferase</fullName>
    </recommendedName>
</protein>
<dbReference type="HOGENOM" id="CLU_051344_0_0_11"/>
<dbReference type="eggNOG" id="COG3612">
    <property type="taxonomic scope" value="Bacteria"/>
</dbReference>
<dbReference type="InterPro" id="IPR008930">
    <property type="entry name" value="Terpenoid_cyclase/PrenylTrfase"/>
</dbReference>
<dbReference type="OrthoDB" id="3286086at2"/>
<dbReference type="PATRIC" id="fig|1246995.3.peg.6743"/>
<evidence type="ECO:0000313" key="2">
    <source>
        <dbReference type="Proteomes" id="UP000017746"/>
    </source>
</evidence>
<dbReference type="SUPFAM" id="SSF48239">
    <property type="entry name" value="Terpenoid cyclases/Protein prenyltransferases"/>
    <property type="match status" value="1"/>
</dbReference>
<accession>U5W7D4</accession>
<dbReference type="Gene3D" id="1.50.10.20">
    <property type="match status" value="1"/>
</dbReference>